<proteinExistence type="predicted"/>
<dbReference type="InterPro" id="IPR000120">
    <property type="entry name" value="Amidase"/>
</dbReference>
<comment type="caution">
    <text evidence="2">The sequence shown here is derived from an EMBL/GenBank/DDBJ whole genome shotgun (WGS) entry which is preliminary data.</text>
</comment>
<gene>
    <name evidence="2" type="ORF">GGE12_001347</name>
</gene>
<dbReference type="InterPro" id="IPR036928">
    <property type="entry name" value="AS_sf"/>
</dbReference>
<name>A0A7W6WDJ4_9HYPH</name>
<dbReference type="InterPro" id="IPR023631">
    <property type="entry name" value="Amidase_dom"/>
</dbReference>
<sequence>MPTIAACPDYAYLPEKDATVVRLLKEAAALVIGKTNLDQFATGLVGVRSPYPIPRNAIDPKLVPGGSSSGSAVATAQRHRQLCARHGYGRLGPYPCRAQQYRRPKTKCWRVFDEWRCSRLSHAGLRFGLRAHGR</sequence>
<evidence type="ECO:0000259" key="1">
    <source>
        <dbReference type="Pfam" id="PF01425"/>
    </source>
</evidence>
<dbReference type="Pfam" id="PF01425">
    <property type="entry name" value="Amidase"/>
    <property type="match status" value="1"/>
</dbReference>
<dbReference type="AlphaFoldDB" id="A0A7W6WDJ4"/>
<evidence type="ECO:0000313" key="3">
    <source>
        <dbReference type="Proteomes" id="UP000533641"/>
    </source>
</evidence>
<reference evidence="2 3" key="1">
    <citation type="submission" date="2020-08" db="EMBL/GenBank/DDBJ databases">
        <title>Genomic Encyclopedia of Type Strains, Phase IV (KMG-V): Genome sequencing to study the core and pangenomes of soil and plant-associated prokaryotes.</title>
        <authorList>
            <person name="Whitman W."/>
        </authorList>
    </citation>
    <scope>NUCLEOTIDE SEQUENCE [LARGE SCALE GENOMIC DNA]</scope>
    <source>
        <strain evidence="2 3">SEMIA 402</strain>
    </source>
</reference>
<dbReference type="GO" id="GO:0003824">
    <property type="term" value="F:catalytic activity"/>
    <property type="evidence" value="ECO:0007669"/>
    <property type="project" value="InterPro"/>
</dbReference>
<protein>
    <recommendedName>
        <fullName evidence="1">Amidase domain-containing protein</fullName>
    </recommendedName>
</protein>
<dbReference type="PANTHER" id="PTHR11895">
    <property type="entry name" value="TRANSAMIDASE"/>
    <property type="match status" value="1"/>
</dbReference>
<dbReference type="PANTHER" id="PTHR11895:SF169">
    <property type="entry name" value="GLUTAMYL-TRNA(GLN) AMIDOTRANSFERASE"/>
    <property type="match status" value="1"/>
</dbReference>
<accession>A0A7W6WDJ4</accession>
<dbReference type="SUPFAM" id="SSF75304">
    <property type="entry name" value="Amidase signature (AS) enzymes"/>
    <property type="match status" value="1"/>
</dbReference>
<organism evidence="2 3">
    <name type="scientific">Rhizobium mongolense</name>
    <dbReference type="NCBI Taxonomy" id="57676"/>
    <lineage>
        <taxon>Bacteria</taxon>
        <taxon>Pseudomonadati</taxon>
        <taxon>Pseudomonadota</taxon>
        <taxon>Alphaproteobacteria</taxon>
        <taxon>Hyphomicrobiales</taxon>
        <taxon>Rhizobiaceae</taxon>
        <taxon>Rhizobium/Agrobacterium group</taxon>
        <taxon>Rhizobium</taxon>
    </lineage>
</organism>
<dbReference type="Gene3D" id="3.90.1300.10">
    <property type="entry name" value="Amidase signature (AS) domain"/>
    <property type="match status" value="1"/>
</dbReference>
<dbReference type="Proteomes" id="UP000533641">
    <property type="component" value="Unassembled WGS sequence"/>
</dbReference>
<evidence type="ECO:0000313" key="2">
    <source>
        <dbReference type="EMBL" id="MBB4273593.1"/>
    </source>
</evidence>
<feature type="domain" description="Amidase" evidence="1">
    <location>
        <begin position="1"/>
        <end position="78"/>
    </location>
</feature>
<dbReference type="EMBL" id="JACIGM010000002">
    <property type="protein sequence ID" value="MBB4273593.1"/>
    <property type="molecule type" value="Genomic_DNA"/>
</dbReference>